<dbReference type="Pfam" id="PF04099">
    <property type="entry name" value="Sybindin"/>
    <property type="match status" value="1"/>
</dbReference>
<dbReference type="PANTHER" id="PTHR23249:SF15">
    <property type="entry name" value="TRAFFICKING PROTEIN PARTICLE COMPLEX SUBUNIT 4"/>
    <property type="match status" value="1"/>
</dbReference>
<gene>
    <name evidence="8" type="ORF">JKP88DRAFT_193363</name>
</gene>
<evidence type="ECO:0000256" key="3">
    <source>
        <dbReference type="ARBA" id="ARBA00022824"/>
    </source>
</evidence>
<evidence type="ECO:0000313" key="9">
    <source>
        <dbReference type="Proteomes" id="UP000664859"/>
    </source>
</evidence>
<keyword evidence="2 7" id="KW-0813">Transport</keyword>
<evidence type="ECO:0000256" key="4">
    <source>
        <dbReference type="ARBA" id="ARBA00022892"/>
    </source>
</evidence>
<dbReference type="Gene3D" id="3.30.450.70">
    <property type="match status" value="1"/>
</dbReference>
<accession>A0A835ZDL6</accession>
<dbReference type="InterPro" id="IPR007233">
    <property type="entry name" value="TRAPPC"/>
</dbReference>
<dbReference type="FunFam" id="3.30.450.70:FF:000007">
    <property type="entry name" value="Putative sybindin-like family protein"/>
    <property type="match status" value="1"/>
</dbReference>
<dbReference type="Proteomes" id="UP000664859">
    <property type="component" value="Unassembled WGS sequence"/>
</dbReference>
<dbReference type="GO" id="GO:0006888">
    <property type="term" value="P:endoplasmic reticulum to Golgi vesicle-mediated transport"/>
    <property type="evidence" value="ECO:0007669"/>
    <property type="project" value="UniProtKB-UniRule"/>
</dbReference>
<sequence>MFLQLFIINKSGSLIFHQDLSPAAPRLSSNDSLRLGSTFHSLHAIAAQVAPIASSGIEKLETATYRLRCLQTLTGAKFVITAQPNTPELEVVLQGIYELYTDYVLKNPFYELEMPIRCELFTQHLEKLVERYNAASR</sequence>
<protein>
    <recommendedName>
        <fullName evidence="7">Trafficking protein particle complex subunit</fullName>
    </recommendedName>
</protein>
<evidence type="ECO:0000256" key="7">
    <source>
        <dbReference type="RuleBase" id="RU366065"/>
    </source>
</evidence>
<evidence type="ECO:0000256" key="1">
    <source>
        <dbReference type="ARBA" id="ARBA00004555"/>
    </source>
</evidence>
<comment type="subunit">
    <text evidence="7">Part of the multisubunit transport protein particle (TRAPP) complex.</text>
</comment>
<dbReference type="PANTHER" id="PTHR23249">
    <property type="entry name" value="TRAFFICKING PROTEIN PARTICLE COMPLEX SUBUNIT"/>
    <property type="match status" value="1"/>
</dbReference>
<proteinExistence type="inferred from homology"/>
<evidence type="ECO:0000256" key="2">
    <source>
        <dbReference type="ARBA" id="ARBA00022448"/>
    </source>
</evidence>
<comment type="subcellular location">
    <subcellularLocation>
        <location evidence="7">Endoplasmic reticulum</location>
    </subcellularLocation>
    <subcellularLocation>
        <location evidence="7">Golgi apparatus</location>
        <location evidence="7">cis-Golgi network</location>
    </subcellularLocation>
    <subcellularLocation>
        <location evidence="1">Golgi apparatus</location>
    </subcellularLocation>
</comment>
<reference evidence="8" key="1">
    <citation type="submission" date="2021-02" db="EMBL/GenBank/DDBJ databases">
        <title>First Annotated Genome of the Yellow-green Alga Tribonema minus.</title>
        <authorList>
            <person name="Mahan K.M."/>
        </authorList>
    </citation>
    <scope>NUCLEOTIDE SEQUENCE</scope>
    <source>
        <strain evidence="8">UTEX B ZZ1240</strain>
    </source>
</reference>
<comment type="caution">
    <text evidence="8">The sequence shown here is derived from an EMBL/GenBank/DDBJ whole genome shotgun (WGS) entry which is preliminary data.</text>
</comment>
<dbReference type="AlphaFoldDB" id="A0A835ZDL6"/>
<evidence type="ECO:0000256" key="6">
    <source>
        <dbReference type="ARBA" id="ARBA00038179"/>
    </source>
</evidence>
<dbReference type="GO" id="GO:0030008">
    <property type="term" value="C:TRAPP complex"/>
    <property type="evidence" value="ECO:0007669"/>
    <property type="project" value="UniProtKB-UniRule"/>
</dbReference>
<keyword evidence="3 7" id="KW-0256">Endoplasmic reticulum</keyword>
<evidence type="ECO:0000256" key="5">
    <source>
        <dbReference type="ARBA" id="ARBA00023034"/>
    </source>
</evidence>
<dbReference type="EMBL" id="JAFCMP010000070">
    <property type="protein sequence ID" value="KAG5188389.1"/>
    <property type="molecule type" value="Genomic_DNA"/>
</dbReference>
<organism evidence="8 9">
    <name type="scientific">Tribonema minus</name>
    <dbReference type="NCBI Taxonomy" id="303371"/>
    <lineage>
        <taxon>Eukaryota</taxon>
        <taxon>Sar</taxon>
        <taxon>Stramenopiles</taxon>
        <taxon>Ochrophyta</taxon>
        <taxon>PX clade</taxon>
        <taxon>Xanthophyceae</taxon>
        <taxon>Tribonematales</taxon>
        <taxon>Tribonemataceae</taxon>
        <taxon>Tribonema</taxon>
    </lineage>
</organism>
<dbReference type="GO" id="GO:0005783">
    <property type="term" value="C:endoplasmic reticulum"/>
    <property type="evidence" value="ECO:0007669"/>
    <property type="project" value="UniProtKB-SubCell"/>
</dbReference>
<dbReference type="SMART" id="SM01399">
    <property type="entry name" value="Sybindin"/>
    <property type="match status" value="1"/>
</dbReference>
<comment type="similarity">
    <text evidence="6">Belongs to the TRAPP small subunits family. TRAPPC4 subfamily.</text>
</comment>
<keyword evidence="9" id="KW-1185">Reference proteome</keyword>
<dbReference type="InterPro" id="IPR011012">
    <property type="entry name" value="Longin-like_dom_sf"/>
</dbReference>
<name>A0A835ZDL6_9STRA</name>
<evidence type="ECO:0000313" key="8">
    <source>
        <dbReference type="EMBL" id="KAG5188389.1"/>
    </source>
</evidence>
<dbReference type="SUPFAM" id="SSF64356">
    <property type="entry name" value="SNARE-like"/>
    <property type="match status" value="1"/>
</dbReference>
<dbReference type="OrthoDB" id="246406at2759"/>
<keyword evidence="4 7" id="KW-0931">ER-Golgi transport</keyword>
<dbReference type="CDD" id="cd14856">
    <property type="entry name" value="TRAPPC4_synbindin"/>
    <property type="match status" value="1"/>
</dbReference>
<keyword evidence="5 7" id="KW-0333">Golgi apparatus</keyword>
<dbReference type="GO" id="GO:0005794">
    <property type="term" value="C:Golgi apparatus"/>
    <property type="evidence" value="ECO:0007669"/>
    <property type="project" value="UniProtKB-SubCell"/>
</dbReference>